<dbReference type="Proteomes" id="UP000582981">
    <property type="component" value="Unassembled WGS sequence"/>
</dbReference>
<accession>A0A7Y7WIB1</accession>
<feature type="domain" description="RNA polymerase sigma-70 region 2" evidence="5">
    <location>
        <begin position="26"/>
        <end position="89"/>
    </location>
</feature>
<dbReference type="PANTHER" id="PTHR43133">
    <property type="entry name" value="RNA POLYMERASE ECF-TYPE SIGMA FACTO"/>
    <property type="match status" value="1"/>
</dbReference>
<dbReference type="InterPro" id="IPR013324">
    <property type="entry name" value="RNA_pol_sigma_r3/r4-like"/>
</dbReference>
<keyword evidence="3" id="KW-0731">Sigma factor</keyword>
<evidence type="ECO:0000256" key="2">
    <source>
        <dbReference type="ARBA" id="ARBA00023015"/>
    </source>
</evidence>
<evidence type="ECO:0000256" key="4">
    <source>
        <dbReference type="ARBA" id="ARBA00023163"/>
    </source>
</evidence>
<dbReference type="InterPro" id="IPR014284">
    <property type="entry name" value="RNA_pol_sigma-70_dom"/>
</dbReference>
<evidence type="ECO:0000259" key="5">
    <source>
        <dbReference type="Pfam" id="PF04542"/>
    </source>
</evidence>
<comment type="similarity">
    <text evidence="1">Belongs to the sigma-70 factor family. ECF subfamily.</text>
</comment>
<evidence type="ECO:0000256" key="1">
    <source>
        <dbReference type="ARBA" id="ARBA00010641"/>
    </source>
</evidence>
<name>A0A7Y7WIB1_9PSED</name>
<dbReference type="SUPFAM" id="SSF88659">
    <property type="entry name" value="Sigma3 and sigma4 domains of RNA polymerase sigma factors"/>
    <property type="match status" value="1"/>
</dbReference>
<dbReference type="CDD" id="cd06171">
    <property type="entry name" value="Sigma70_r4"/>
    <property type="match status" value="1"/>
</dbReference>
<dbReference type="InterPro" id="IPR007627">
    <property type="entry name" value="RNA_pol_sigma70_r2"/>
</dbReference>
<dbReference type="Pfam" id="PF04542">
    <property type="entry name" value="Sigma70_r2"/>
    <property type="match status" value="1"/>
</dbReference>
<evidence type="ECO:0000313" key="7">
    <source>
        <dbReference type="EMBL" id="NWB49343.1"/>
    </source>
</evidence>
<dbReference type="EMBL" id="JACAPU010000027">
    <property type="protein sequence ID" value="NWB49343.1"/>
    <property type="molecule type" value="Genomic_DNA"/>
</dbReference>
<dbReference type="InterPro" id="IPR039425">
    <property type="entry name" value="RNA_pol_sigma-70-like"/>
</dbReference>
<proteinExistence type="inferred from homology"/>
<dbReference type="Gene3D" id="1.10.10.10">
    <property type="entry name" value="Winged helix-like DNA-binding domain superfamily/Winged helix DNA-binding domain"/>
    <property type="match status" value="1"/>
</dbReference>
<keyword evidence="4" id="KW-0804">Transcription</keyword>
<reference evidence="7 8" key="1">
    <citation type="submission" date="2020-04" db="EMBL/GenBank/DDBJ databases">
        <title>Molecular characterization of pseudomonads from Agaricus bisporus reveal novel blotch 2 pathogens in Western Europe.</title>
        <authorList>
            <person name="Taparia T."/>
            <person name="Krijger M."/>
            <person name="Haynes E."/>
            <person name="Elpinstone J.G."/>
            <person name="Noble R."/>
            <person name="Van Der Wolf J."/>
        </authorList>
    </citation>
    <scope>NUCLEOTIDE SEQUENCE [LARGE SCALE GENOMIC DNA]</scope>
    <source>
        <strain evidence="7 8">F1001</strain>
    </source>
</reference>
<keyword evidence="2" id="KW-0805">Transcription regulation</keyword>
<evidence type="ECO:0000259" key="6">
    <source>
        <dbReference type="Pfam" id="PF08281"/>
    </source>
</evidence>
<dbReference type="Gene3D" id="1.10.1740.10">
    <property type="match status" value="1"/>
</dbReference>
<dbReference type="NCBIfam" id="NF009179">
    <property type="entry name" value="PRK12527.1"/>
    <property type="match status" value="1"/>
</dbReference>
<dbReference type="InterPro" id="IPR013325">
    <property type="entry name" value="RNA_pol_sigma_r2"/>
</dbReference>
<dbReference type="InterPro" id="IPR036388">
    <property type="entry name" value="WH-like_DNA-bd_sf"/>
</dbReference>
<gene>
    <name evidence="7" type="ORF">HX829_22935</name>
</gene>
<protein>
    <submittedName>
        <fullName evidence="7">Sigma-70 family RNA polymerase sigma factor</fullName>
    </submittedName>
</protein>
<evidence type="ECO:0000256" key="3">
    <source>
        <dbReference type="ARBA" id="ARBA00023082"/>
    </source>
</evidence>
<dbReference type="PANTHER" id="PTHR43133:SF63">
    <property type="entry name" value="RNA POLYMERASE SIGMA FACTOR FECI-RELATED"/>
    <property type="match status" value="1"/>
</dbReference>
<organism evidence="7 8">
    <name type="scientific">Pseudomonas gingeri</name>
    <dbReference type="NCBI Taxonomy" id="117681"/>
    <lineage>
        <taxon>Bacteria</taxon>
        <taxon>Pseudomonadati</taxon>
        <taxon>Pseudomonadota</taxon>
        <taxon>Gammaproteobacteria</taxon>
        <taxon>Pseudomonadales</taxon>
        <taxon>Pseudomonadaceae</taxon>
        <taxon>Pseudomonas</taxon>
    </lineage>
</organism>
<dbReference type="GO" id="GO:0006352">
    <property type="term" value="P:DNA-templated transcription initiation"/>
    <property type="evidence" value="ECO:0007669"/>
    <property type="project" value="InterPro"/>
</dbReference>
<dbReference type="AlphaFoldDB" id="A0A7Y7WIB1"/>
<dbReference type="InterPro" id="IPR013249">
    <property type="entry name" value="RNA_pol_sigma70_r4_t2"/>
</dbReference>
<comment type="caution">
    <text evidence="7">The sequence shown here is derived from an EMBL/GenBank/DDBJ whole genome shotgun (WGS) entry which is preliminary data.</text>
</comment>
<dbReference type="Pfam" id="PF08281">
    <property type="entry name" value="Sigma70_r4_2"/>
    <property type="match status" value="1"/>
</dbReference>
<dbReference type="NCBIfam" id="TIGR02937">
    <property type="entry name" value="sigma70-ECF"/>
    <property type="match status" value="1"/>
</dbReference>
<feature type="domain" description="RNA polymerase sigma factor 70 region 4 type 2" evidence="6">
    <location>
        <begin position="121"/>
        <end position="173"/>
    </location>
</feature>
<sequence length="183" mass="21169">MRSRAGRCRSCSRTVPPGVRTGVRLESYYRELVCFLNARLGNRQAAEDVVHDAYLRVLERSSETPIGQPRAFLYRTAMNLVIDEHRRNTVRQNESLDVLDNDERFFSPSPQISLDHGLRLDMLQRALAELPEPCRDSFTLRKIEGLSHPEIAERLGISRSLVEKHIVNAMKHCRVRMRQWEAS</sequence>
<dbReference type="GO" id="GO:0016987">
    <property type="term" value="F:sigma factor activity"/>
    <property type="evidence" value="ECO:0007669"/>
    <property type="project" value="UniProtKB-KW"/>
</dbReference>
<dbReference type="SUPFAM" id="SSF88946">
    <property type="entry name" value="Sigma2 domain of RNA polymerase sigma factors"/>
    <property type="match status" value="1"/>
</dbReference>
<dbReference type="GO" id="GO:0003677">
    <property type="term" value="F:DNA binding"/>
    <property type="evidence" value="ECO:0007669"/>
    <property type="project" value="InterPro"/>
</dbReference>
<evidence type="ECO:0000313" key="8">
    <source>
        <dbReference type="Proteomes" id="UP000582981"/>
    </source>
</evidence>